<proteinExistence type="predicted"/>
<dbReference type="Proteomes" id="UP001597368">
    <property type="component" value="Unassembled WGS sequence"/>
</dbReference>
<dbReference type="SUPFAM" id="SSF54593">
    <property type="entry name" value="Glyoxalase/Bleomycin resistance protein/Dihydroxybiphenyl dioxygenase"/>
    <property type="match status" value="1"/>
</dbReference>
<dbReference type="PANTHER" id="PTHR36437:SF2">
    <property type="entry name" value="GLYOXALASE_BLEOMYCIN RESISTANCE PROTEIN_DIOXYGENASE"/>
    <property type="match status" value="1"/>
</dbReference>
<evidence type="ECO:0000313" key="4">
    <source>
        <dbReference type="Proteomes" id="UP001597368"/>
    </source>
</evidence>
<keyword evidence="1" id="KW-0472">Membrane</keyword>
<protein>
    <submittedName>
        <fullName evidence="3">DUF4328 domain-containing protein</fullName>
    </submittedName>
</protein>
<evidence type="ECO:0000259" key="2">
    <source>
        <dbReference type="PROSITE" id="PS51819"/>
    </source>
</evidence>
<dbReference type="Pfam" id="PF14219">
    <property type="entry name" value="DUF4328"/>
    <property type="match status" value="1"/>
</dbReference>
<feature type="transmembrane region" description="Helical" evidence="1">
    <location>
        <begin position="20"/>
        <end position="40"/>
    </location>
</feature>
<dbReference type="EMBL" id="JBHUFV010000036">
    <property type="protein sequence ID" value="MFD1934829.1"/>
    <property type="molecule type" value="Genomic_DNA"/>
</dbReference>
<keyword evidence="1" id="KW-0812">Transmembrane</keyword>
<comment type="caution">
    <text evidence="3">The sequence shown here is derived from an EMBL/GenBank/DDBJ whole genome shotgun (WGS) entry which is preliminary data.</text>
</comment>
<evidence type="ECO:0000256" key="1">
    <source>
        <dbReference type="SAM" id="Phobius"/>
    </source>
</evidence>
<feature type="transmembrane region" description="Helical" evidence="1">
    <location>
        <begin position="134"/>
        <end position="155"/>
    </location>
</feature>
<name>A0ABW4T2V9_9ACTN</name>
<accession>A0ABW4T2V9</accession>
<evidence type="ECO:0000313" key="3">
    <source>
        <dbReference type="EMBL" id="MFD1934829.1"/>
    </source>
</evidence>
<dbReference type="Gene3D" id="3.10.180.10">
    <property type="entry name" value="2,3-Dihydroxybiphenyl 1,2-Dioxygenase, domain 1"/>
    <property type="match status" value="1"/>
</dbReference>
<organism evidence="3 4">
    <name type="scientific">Nonomuraea mangrovi</name>
    <dbReference type="NCBI Taxonomy" id="2316207"/>
    <lineage>
        <taxon>Bacteria</taxon>
        <taxon>Bacillati</taxon>
        <taxon>Actinomycetota</taxon>
        <taxon>Actinomycetes</taxon>
        <taxon>Streptosporangiales</taxon>
        <taxon>Streptosporangiaceae</taxon>
        <taxon>Nonomuraea</taxon>
    </lineage>
</organism>
<dbReference type="InterPro" id="IPR029068">
    <property type="entry name" value="Glyas_Bleomycin-R_OHBP_Dase"/>
</dbReference>
<dbReference type="RefSeq" id="WP_379574921.1">
    <property type="nucleotide sequence ID" value="NZ_JBHUFV010000036.1"/>
</dbReference>
<gene>
    <name evidence="3" type="ORF">ACFSKW_25470</name>
</gene>
<keyword evidence="1" id="KW-1133">Transmembrane helix</keyword>
<sequence length="306" mass="32756">MTPSAPTVPLRRLRPVRPHATAAVVLIGVTTVAGAVASFAEDAHRPEALLWLSVVHGVAGIGFLTWLFRARANAYAISPGVLHTYAAVFMVAGWILPVVNLFVPKGIIDDIWATSQPGGLPRGSDLLRVRRSGLIWAWWLTLLVAGGLGLSGLYADLGDRRTAFLVAALALWVASGVLAVIVVLKITKTQESARASGAPRPWQHLGQVALGVGDLDEAVAFYVGTLGFDLLEDVAEGEERRVTVRPPGTRETAILLLCGEAPSGNMLLRTDDLARYRDRLAAAGVTFDGTVFRDPFGNRWDLRQGA</sequence>
<dbReference type="PROSITE" id="PS51819">
    <property type="entry name" value="VOC"/>
    <property type="match status" value="1"/>
</dbReference>
<dbReference type="PANTHER" id="PTHR36437">
    <property type="entry name" value="GLYOXALASE/BLEOMYCIN RESISTANCE PROTEIN/DIOXYGENASE"/>
    <property type="match status" value="1"/>
</dbReference>
<feature type="transmembrane region" description="Helical" evidence="1">
    <location>
        <begin position="161"/>
        <end position="184"/>
    </location>
</feature>
<keyword evidence="4" id="KW-1185">Reference proteome</keyword>
<dbReference type="InterPro" id="IPR037523">
    <property type="entry name" value="VOC_core"/>
</dbReference>
<feature type="transmembrane region" description="Helical" evidence="1">
    <location>
        <begin position="49"/>
        <end position="68"/>
    </location>
</feature>
<dbReference type="InterPro" id="IPR004360">
    <property type="entry name" value="Glyas_Fos-R_dOase_dom"/>
</dbReference>
<dbReference type="Pfam" id="PF00903">
    <property type="entry name" value="Glyoxalase"/>
    <property type="match status" value="1"/>
</dbReference>
<reference evidence="4" key="1">
    <citation type="journal article" date="2019" name="Int. J. Syst. Evol. Microbiol.">
        <title>The Global Catalogue of Microorganisms (GCM) 10K type strain sequencing project: providing services to taxonomists for standard genome sequencing and annotation.</title>
        <authorList>
            <consortium name="The Broad Institute Genomics Platform"/>
            <consortium name="The Broad Institute Genome Sequencing Center for Infectious Disease"/>
            <person name="Wu L."/>
            <person name="Ma J."/>
        </authorList>
    </citation>
    <scope>NUCLEOTIDE SEQUENCE [LARGE SCALE GENOMIC DNA]</scope>
    <source>
        <strain evidence="4">ICMP 6774ER</strain>
    </source>
</reference>
<dbReference type="InterPro" id="IPR025565">
    <property type="entry name" value="DUF4328"/>
</dbReference>
<feature type="transmembrane region" description="Helical" evidence="1">
    <location>
        <begin position="80"/>
        <end position="103"/>
    </location>
</feature>
<feature type="domain" description="VOC" evidence="2">
    <location>
        <begin position="204"/>
        <end position="306"/>
    </location>
</feature>